<name>A6KJW9_RAT</name>
<dbReference type="Proteomes" id="UP000234681">
    <property type="component" value="Chromosome 1"/>
</dbReference>
<keyword evidence="1" id="KW-0472">Membrane</keyword>
<evidence type="ECO:0000256" key="1">
    <source>
        <dbReference type="SAM" id="Phobius"/>
    </source>
</evidence>
<evidence type="ECO:0000313" key="2">
    <source>
        <dbReference type="EMBL" id="EDL83058.1"/>
    </source>
</evidence>
<dbReference type="AlphaFoldDB" id="A6KJW9"/>
<organism evidence="2 3">
    <name type="scientific">Rattus norvegicus</name>
    <name type="common">Rat</name>
    <dbReference type="NCBI Taxonomy" id="10116"/>
    <lineage>
        <taxon>Eukaryota</taxon>
        <taxon>Metazoa</taxon>
        <taxon>Chordata</taxon>
        <taxon>Craniata</taxon>
        <taxon>Vertebrata</taxon>
        <taxon>Euteleostomi</taxon>
        <taxon>Mammalia</taxon>
        <taxon>Eutheria</taxon>
        <taxon>Euarchontoglires</taxon>
        <taxon>Glires</taxon>
        <taxon>Rodentia</taxon>
        <taxon>Myomorpha</taxon>
        <taxon>Muroidea</taxon>
        <taxon>Muridae</taxon>
        <taxon>Murinae</taxon>
        <taxon>Rattus</taxon>
    </lineage>
</organism>
<protein>
    <submittedName>
        <fullName evidence="2">RCG44895, isoform CRA_d</fullName>
    </submittedName>
</protein>
<evidence type="ECO:0000313" key="3">
    <source>
        <dbReference type="Proteomes" id="UP000234681"/>
    </source>
</evidence>
<feature type="transmembrane region" description="Helical" evidence="1">
    <location>
        <begin position="21"/>
        <end position="44"/>
    </location>
</feature>
<keyword evidence="1" id="KW-1133">Transmembrane helix</keyword>
<sequence>MPTVDDVLEQVGEFGWFQKQAFLLLCLISASLAPIYVGIVFLGFTPGHYCQNPGVAELSQRCGWSQAEELNYTVPGLGPSDEASFLSQCMRYEVDWNQSTLDCVDPLSSLVANRSQLPLGPCEHGWVYDTPGSSIVTEFNLVCGDAWKVDLFQSCGFWA</sequence>
<gene>
    <name evidence="2" type="ORF">rCG_44895</name>
</gene>
<reference evidence="3" key="1">
    <citation type="submission" date="2005-09" db="EMBL/GenBank/DDBJ databases">
        <authorList>
            <person name="Mural R.J."/>
            <person name="Li P.W."/>
            <person name="Adams M.D."/>
            <person name="Amanatides P.G."/>
            <person name="Baden-Tillson H."/>
            <person name="Barnstead M."/>
            <person name="Chin S.H."/>
            <person name="Dew I."/>
            <person name="Evans C.A."/>
            <person name="Ferriera S."/>
            <person name="Flanigan M."/>
            <person name="Fosler C."/>
            <person name="Glodek A."/>
            <person name="Gu Z."/>
            <person name="Holt R.A."/>
            <person name="Jennings D."/>
            <person name="Kraft C.L."/>
            <person name="Lu F."/>
            <person name="Nguyen T."/>
            <person name="Nusskern D.R."/>
            <person name="Pfannkoch C.M."/>
            <person name="Sitter C."/>
            <person name="Sutton G.G."/>
            <person name="Venter J.C."/>
            <person name="Wang Z."/>
            <person name="Woodage T."/>
            <person name="Zheng X.H."/>
            <person name="Zhong F."/>
        </authorList>
    </citation>
    <scope>NUCLEOTIDE SEQUENCE [LARGE SCALE GENOMIC DNA]</scope>
    <source>
        <strain>BN</strain>
        <strain evidence="3">Sprague-Dawley</strain>
    </source>
</reference>
<accession>A6KJW9</accession>
<dbReference type="EMBL" id="CH474059">
    <property type="protein sequence ID" value="EDL83058.1"/>
    <property type="molecule type" value="Genomic_DNA"/>
</dbReference>
<proteinExistence type="predicted"/>
<keyword evidence="1" id="KW-0812">Transmembrane</keyword>